<dbReference type="Pfam" id="PF00958">
    <property type="entry name" value="GMP_synt_C"/>
    <property type="match status" value="1"/>
</dbReference>
<evidence type="ECO:0000256" key="3">
    <source>
        <dbReference type="ARBA" id="ARBA00022598"/>
    </source>
</evidence>
<dbReference type="AlphaFoldDB" id="A0A2S9JBF1"/>
<dbReference type="InterPro" id="IPR001674">
    <property type="entry name" value="GMP_synth_C"/>
</dbReference>
<dbReference type="PANTHER" id="PTHR11922">
    <property type="entry name" value="GMP SYNTHASE-RELATED"/>
    <property type="match status" value="1"/>
</dbReference>
<dbReference type="NCBIfam" id="TIGR00884">
    <property type="entry name" value="guaA_Cterm"/>
    <property type="match status" value="1"/>
</dbReference>
<keyword evidence="13" id="KW-1185">Reference proteome</keyword>
<dbReference type="CDD" id="cd01742">
    <property type="entry name" value="GATase1_GMP_Synthase"/>
    <property type="match status" value="1"/>
</dbReference>
<dbReference type="RefSeq" id="WP_105736855.1">
    <property type="nucleotide sequence ID" value="NZ_PVBT01000008.1"/>
</dbReference>
<feature type="active site" evidence="9">
    <location>
        <position position="178"/>
    </location>
</feature>
<organism evidence="12 13">
    <name type="scientific">Phyllobacterium myrsinacearum</name>
    <dbReference type="NCBI Taxonomy" id="28101"/>
    <lineage>
        <taxon>Bacteria</taxon>
        <taxon>Pseudomonadati</taxon>
        <taxon>Pseudomonadota</taxon>
        <taxon>Alphaproteobacteria</taxon>
        <taxon>Hyphomicrobiales</taxon>
        <taxon>Phyllobacteriaceae</taxon>
        <taxon>Phyllobacterium</taxon>
    </lineage>
</organism>
<dbReference type="UniPathway" id="UPA00189">
    <property type="reaction ID" value="UER00296"/>
</dbReference>
<dbReference type="HAMAP" id="MF_00344">
    <property type="entry name" value="GMP_synthase"/>
    <property type="match status" value="1"/>
</dbReference>
<dbReference type="FunFam" id="3.40.50.880:FF:000001">
    <property type="entry name" value="GMP synthase [glutamine-hydrolyzing]"/>
    <property type="match status" value="1"/>
</dbReference>
<dbReference type="OrthoDB" id="9802219at2"/>
<keyword evidence="4 9" id="KW-0547">Nucleotide-binding</keyword>
<evidence type="ECO:0000256" key="5">
    <source>
        <dbReference type="ARBA" id="ARBA00022749"/>
    </source>
</evidence>
<dbReference type="InterPro" id="IPR014729">
    <property type="entry name" value="Rossmann-like_a/b/a_fold"/>
</dbReference>
<evidence type="ECO:0000313" key="13">
    <source>
        <dbReference type="Proteomes" id="UP000238563"/>
    </source>
</evidence>
<dbReference type="PRINTS" id="PR00096">
    <property type="entry name" value="GATASE"/>
</dbReference>
<dbReference type="Pfam" id="PF00117">
    <property type="entry name" value="GATase"/>
    <property type="match status" value="1"/>
</dbReference>
<dbReference type="Gene3D" id="3.40.50.880">
    <property type="match status" value="1"/>
</dbReference>
<comment type="catalytic activity">
    <reaction evidence="9">
        <text>XMP + L-glutamine + ATP + H2O = GMP + L-glutamate + AMP + diphosphate + 2 H(+)</text>
        <dbReference type="Rhea" id="RHEA:11680"/>
        <dbReference type="ChEBI" id="CHEBI:15377"/>
        <dbReference type="ChEBI" id="CHEBI:15378"/>
        <dbReference type="ChEBI" id="CHEBI:29985"/>
        <dbReference type="ChEBI" id="CHEBI:30616"/>
        <dbReference type="ChEBI" id="CHEBI:33019"/>
        <dbReference type="ChEBI" id="CHEBI:57464"/>
        <dbReference type="ChEBI" id="CHEBI:58115"/>
        <dbReference type="ChEBI" id="CHEBI:58359"/>
        <dbReference type="ChEBI" id="CHEBI:456215"/>
        <dbReference type="EC" id="6.3.5.2"/>
    </reaction>
</comment>
<dbReference type="PROSITE" id="PS51553">
    <property type="entry name" value="GMPS_ATP_PPASE"/>
    <property type="match status" value="1"/>
</dbReference>
<comment type="subunit">
    <text evidence="9">Homodimer.</text>
</comment>
<dbReference type="PROSITE" id="PS51273">
    <property type="entry name" value="GATASE_TYPE_1"/>
    <property type="match status" value="1"/>
</dbReference>
<evidence type="ECO:0000256" key="2">
    <source>
        <dbReference type="ARBA" id="ARBA00005153"/>
    </source>
</evidence>
<dbReference type="InterPro" id="IPR022955">
    <property type="entry name" value="GMP_synthase"/>
</dbReference>
<keyword evidence="7 9" id="KW-0067">ATP-binding</keyword>
<dbReference type="Proteomes" id="UP000238563">
    <property type="component" value="Unassembled WGS sequence"/>
</dbReference>
<keyword evidence="6 9" id="KW-0658">Purine biosynthesis</keyword>
<dbReference type="NCBIfam" id="NF000848">
    <property type="entry name" value="PRK00074.1"/>
    <property type="match status" value="1"/>
</dbReference>
<feature type="active site" description="Nucleophile" evidence="9">
    <location>
        <position position="86"/>
    </location>
</feature>
<name>A0A2S9JBF1_9HYPH</name>
<evidence type="ECO:0000313" key="12">
    <source>
        <dbReference type="EMBL" id="PRD50041.1"/>
    </source>
</evidence>
<dbReference type="Gene3D" id="3.30.300.10">
    <property type="match status" value="1"/>
</dbReference>
<evidence type="ECO:0000256" key="7">
    <source>
        <dbReference type="ARBA" id="ARBA00022840"/>
    </source>
</evidence>
<evidence type="ECO:0000256" key="6">
    <source>
        <dbReference type="ARBA" id="ARBA00022755"/>
    </source>
</evidence>
<protein>
    <recommendedName>
        <fullName evidence="9">GMP synthase [glutamine-hydrolyzing]</fullName>
        <ecNumber evidence="9">6.3.5.2</ecNumber>
    </recommendedName>
    <alternativeName>
        <fullName evidence="9">GMP synthetase</fullName>
    </alternativeName>
    <alternativeName>
        <fullName evidence="9">Glutamine amidotransferase</fullName>
    </alternativeName>
</protein>
<dbReference type="NCBIfam" id="TIGR00888">
    <property type="entry name" value="guaA_Nterm"/>
    <property type="match status" value="1"/>
</dbReference>
<dbReference type="GO" id="GO:0005524">
    <property type="term" value="F:ATP binding"/>
    <property type="evidence" value="ECO:0007669"/>
    <property type="project" value="UniProtKB-UniRule"/>
</dbReference>
<evidence type="ECO:0000256" key="8">
    <source>
        <dbReference type="ARBA" id="ARBA00022962"/>
    </source>
</evidence>
<evidence type="ECO:0000259" key="11">
    <source>
        <dbReference type="PROSITE" id="PS51553"/>
    </source>
</evidence>
<dbReference type="EC" id="6.3.5.2" evidence="9"/>
<dbReference type="CDD" id="cd01997">
    <property type="entry name" value="GMP_synthase_C"/>
    <property type="match status" value="1"/>
</dbReference>
<evidence type="ECO:0000256" key="1">
    <source>
        <dbReference type="ARBA" id="ARBA00002332"/>
    </source>
</evidence>
<accession>A0A2S9JBF1</accession>
<dbReference type="EMBL" id="PVBT01000008">
    <property type="protein sequence ID" value="PRD50041.1"/>
    <property type="molecule type" value="Genomic_DNA"/>
</dbReference>
<feature type="active site" evidence="9">
    <location>
        <position position="176"/>
    </location>
</feature>
<dbReference type="SUPFAM" id="SSF52317">
    <property type="entry name" value="Class I glutamine amidotransferase-like"/>
    <property type="match status" value="1"/>
</dbReference>
<keyword evidence="5 9" id="KW-0332">GMP biosynthesis</keyword>
<evidence type="ECO:0000256" key="10">
    <source>
        <dbReference type="PROSITE-ProRule" id="PRU00886"/>
    </source>
</evidence>
<comment type="function">
    <text evidence="1 9">Catalyzes the synthesis of GMP from XMP.</text>
</comment>
<reference evidence="12 13" key="1">
    <citation type="submission" date="2018-02" db="EMBL/GenBank/DDBJ databases">
        <title>The draft genome of Phyllobacterium myrsinacearum DSM5892.</title>
        <authorList>
            <person name="Li L."/>
            <person name="Liu L."/>
            <person name="Zhang X."/>
            <person name="Wang T."/>
        </authorList>
    </citation>
    <scope>NUCLEOTIDE SEQUENCE [LARGE SCALE GENOMIC DNA]</scope>
    <source>
        <strain evidence="12 13">DSM 5892</strain>
    </source>
</reference>
<dbReference type="Pfam" id="PF03054">
    <property type="entry name" value="tRNA_Me_trans"/>
    <property type="match status" value="1"/>
</dbReference>
<keyword evidence="8 9" id="KW-0315">Glutamine amidotransferase</keyword>
<dbReference type="PANTHER" id="PTHR11922:SF2">
    <property type="entry name" value="GMP SYNTHASE [GLUTAMINE-HYDROLYZING]"/>
    <property type="match status" value="1"/>
</dbReference>
<dbReference type="InterPro" id="IPR025777">
    <property type="entry name" value="GMPS_ATP_PPase_dom"/>
</dbReference>
<dbReference type="FunFam" id="3.30.300.10:FF:000002">
    <property type="entry name" value="GMP synthase [glutamine-hydrolyzing]"/>
    <property type="match status" value="1"/>
</dbReference>
<evidence type="ECO:0000256" key="9">
    <source>
        <dbReference type="HAMAP-Rule" id="MF_00344"/>
    </source>
</evidence>
<dbReference type="InterPro" id="IPR004739">
    <property type="entry name" value="GMP_synth_GATase"/>
</dbReference>
<feature type="binding site" evidence="10">
    <location>
        <begin position="230"/>
        <end position="236"/>
    </location>
    <ligand>
        <name>ATP</name>
        <dbReference type="ChEBI" id="CHEBI:30616"/>
    </ligand>
</feature>
<feature type="domain" description="GMPS ATP-PPase" evidence="11">
    <location>
        <begin position="203"/>
        <end position="395"/>
    </location>
</feature>
<dbReference type="GO" id="GO:0005829">
    <property type="term" value="C:cytosol"/>
    <property type="evidence" value="ECO:0007669"/>
    <property type="project" value="TreeGrafter"/>
</dbReference>
<dbReference type="InterPro" id="IPR029062">
    <property type="entry name" value="Class_I_gatase-like"/>
</dbReference>
<keyword evidence="3 9" id="KW-0436">Ligase</keyword>
<comment type="caution">
    <text evidence="12">The sequence shown here is derived from an EMBL/GenBank/DDBJ whole genome shotgun (WGS) entry which is preliminary data.</text>
</comment>
<dbReference type="InterPro" id="IPR017926">
    <property type="entry name" value="GATASE"/>
</dbReference>
<evidence type="ECO:0000256" key="4">
    <source>
        <dbReference type="ARBA" id="ARBA00022741"/>
    </source>
</evidence>
<proteinExistence type="inferred from homology"/>
<dbReference type="Gene3D" id="3.40.50.620">
    <property type="entry name" value="HUPs"/>
    <property type="match status" value="1"/>
</dbReference>
<dbReference type="SUPFAM" id="SSF52402">
    <property type="entry name" value="Adenine nucleotide alpha hydrolases-like"/>
    <property type="match status" value="1"/>
</dbReference>
<sequence>MNTPTHPDTILIVDFGSQVTQLIARRVREAGAYSEIVPFQSADEAFRRIKPKAVILSGSPHSTVDIGSPRAPQAVFESGIPVLGICYGEQTMCAQLGGKVESGHHREFGRAFLDIQEECALFDGIWAKGTRHQVWMSHGDRVVSIPDGFKVVGTSTGAPFAAIANEAKKFYAVQFHPEVVHTPDGAKLLQNFVHRIAGIKGDWTMSAYREQAVAAIRKQVGDKKVICALSGGVDSSVAALLIHEAVGDQLTCILVDHGLMRKNEAADVVSMFREHYNLPLILVNAQDRFIDALEGESDPEKKRKTIGRLFIEVFEEEAKKLGGADFLAQGTLYPDVIESVSFTGGPSVTIKSHHNVGGLPERMNMQLVEPLRELFKDEVRVLGKELGLPDSFIGRHPFPGPGLAIRCPGGITREKLEILREADAVYLDEIRKAGLYDVIWQAFAVLLPVQTVGVMGDGRTYEFVCALRAVTSVDGMTADFYHYDMSFLGQAATRIINEVKGINRVVYDVTSKPPGTIEWE</sequence>
<dbReference type="FunFam" id="3.40.50.620:FF:000001">
    <property type="entry name" value="GMP synthase [glutamine-hydrolyzing]"/>
    <property type="match status" value="1"/>
</dbReference>
<comment type="pathway">
    <text evidence="2 9">Purine metabolism; GMP biosynthesis; GMP from XMP (L-Gln route): step 1/1.</text>
</comment>
<gene>
    <name evidence="9" type="primary">guaA</name>
    <name evidence="12" type="ORF">C5750_22155</name>
</gene>
<dbReference type="SUPFAM" id="SSF54810">
    <property type="entry name" value="GMP synthetase C-terminal dimerisation domain"/>
    <property type="match status" value="1"/>
</dbReference>
<dbReference type="GO" id="GO:0003921">
    <property type="term" value="F:GMP synthase activity"/>
    <property type="evidence" value="ECO:0007669"/>
    <property type="project" value="InterPro"/>
</dbReference>